<keyword evidence="4" id="KW-1185">Reference proteome</keyword>
<dbReference type="AlphaFoldDB" id="Q1Q7A9"/>
<name>Q1Q7A9_KUEST</name>
<protein>
    <submittedName>
        <fullName evidence="1">Uncharacterized protein</fullName>
    </submittedName>
</protein>
<dbReference type="KEGG" id="kst:KSMBR1_3946"/>
<sequence>MMITDDEMEKQNFLSWYCFYAKPKEIECAMKTHRAKMERYIEKYYSEIIRVRMLNSLREKIF</sequence>
<accession>Q1Q7A9</accession>
<dbReference type="Proteomes" id="UP000501926">
    <property type="component" value="Chromosome"/>
</dbReference>
<reference evidence="3" key="4">
    <citation type="submission" date="2017-10" db="EMBL/GenBank/DDBJ databases">
        <authorList>
            <person name="Banno H."/>
            <person name="Chua N.-H."/>
        </authorList>
    </citation>
    <scope>NUCLEOTIDE SEQUENCE [LARGE SCALE GENOMIC DNA]</scope>
    <source>
        <strain evidence="3">Kuenenia_mbr1_ru-nijmegen</strain>
    </source>
</reference>
<dbReference type="OrthoDB" id="288735at2"/>
<dbReference type="EMBL" id="LT934425">
    <property type="protein sequence ID" value="SOH06418.1"/>
    <property type="molecule type" value="Genomic_DNA"/>
</dbReference>
<evidence type="ECO:0000313" key="1">
    <source>
        <dbReference type="EMBL" id="CAJ73454.1"/>
    </source>
</evidence>
<evidence type="ECO:0000313" key="5">
    <source>
        <dbReference type="Proteomes" id="UP000501926"/>
    </source>
</evidence>
<evidence type="ECO:0000313" key="2">
    <source>
        <dbReference type="EMBL" id="QII12028.1"/>
    </source>
</evidence>
<proteinExistence type="predicted"/>
<dbReference type="EMBL" id="CP049055">
    <property type="protein sequence ID" value="QII12028.1"/>
    <property type="molecule type" value="Genomic_DNA"/>
</dbReference>
<evidence type="ECO:0000313" key="4">
    <source>
        <dbReference type="Proteomes" id="UP000221734"/>
    </source>
</evidence>
<dbReference type="EMBL" id="CT573071">
    <property type="protein sequence ID" value="CAJ73454.1"/>
    <property type="molecule type" value="Genomic_DNA"/>
</dbReference>
<evidence type="ECO:0000313" key="3">
    <source>
        <dbReference type="EMBL" id="SOH06418.1"/>
    </source>
</evidence>
<gene>
    <name evidence="2" type="ORF">KsCSTR_26490</name>
    <name evidence="3" type="ORF">KSMBR1_3946</name>
    <name evidence="1" type="ORF">kuste2704</name>
</gene>
<reference evidence="2 5" key="5">
    <citation type="submission" date="2020-02" db="EMBL/GenBank/DDBJ databases">
        <title>Newly sequenced genome of strain CSTR1 showed variability in Candidatus Kuenenia stuttgartiensis genomes.</title>
        <authorList>
            <person name="Ding C."/>
            <person name="Adrian L."/>
        </authorList>
    </citation>
    <scope>NUCLEOTIDE SEQUENCE [LARGE SCALE GENOMIC DNA]</scope>
    <source>
        <strain evidence="2 5">CSTR1</strain>
    </source>
</reference>
<reference evidence="4" key="3">
    <citation type="submission" date="2017-10" db="EMBL/GenBank/DDBJ databases">
        <authorList>
            <person name="Frank J."/>
        </authorList>
    </citation>
    <scope>NUCLEOTIDE SEQUENCE [LARGE SCALE GENOMIC DNA]</scope>
</reference>
<reference evidence="1" key="1">
    <citation type="journal article" date="2006" name="Nature">
        <title>Deciphering the evolution and metabolism of an anammox bacterium from a community genome.</title>
        <authorList>
            <person name="Strous M."/>
            <person name="Pelletier E."/>
            <person name="Mangenot S."/>
            <person name="Rattei T."/>
            <person name="Lehner A."/>
            <person name="Taylor M.W."/>
            <person name="Horn M."/>
            <person name="Daims H."/>
            <person name="Bartol-Mavel D."/>
            <person name="Wincker P."/>
            <person name="Barbe V."/>
            <person name="Fonknechten N."/>
            <person name="Vallenet D."/>
            <person name="Segurens B."/>
            <person name="Schenowitz-Truong C."/>
            <person name="Medigue C."/>
            <person name="Collingro A."/>
            <person name="Snel B."/>
            <person name="Dutilh B.E."/>
            <person name="OpDenCamp H.J.M."/>
            <person name="vanDerDrift C."/>
            <person name="Cirpus I."/>
            <person name="vanDePas-Schoonen K.T."/>
            <person name="Harhangi H.R."/>
            <person name="vanNiftrik L."/>
            <person name="Schmid M."/>
            <person name="Keltjens J."/>
            <person name="vanDeVossenberg J."/>
            <person name="Kartal B."/>
            <person name="Meier H."/>
            <person name="Frishman D."/>
            <person name="Huynen M.A."/>
            <person name="Mewes H."/>
            <person name="Weissenbach J."/>
            <person name="Jetten M.S.M."/>
            <person name="Wagner M."/>
            <person name="LePaslier D."/>
        </authorList>
    </citation>
    <scope>NUCLEOTIDE SEQUENCE</scope>
</reference>
<organism evidence="1">
    <name type="scientific">Kuenenia stuttgartiensis</name>
    <dbReference type="NCBI Taxonomy" id="174633"/>
    <lineage>
        <taxon>Bacteria</taxon>
        <taxon>Pseudomonadati</taxon>
        <taxon>Planctomycetota</taxon>
        <taxon>Candidatus Brocadiia</taxon>
        <taxon>Candidatus Brocadiales</taxon>
        <taxon>Candidatus Brocadiaceae</taxon>
        <taxon>Candidatus Kuenenia</taxon>
    </lineage>
</organism>
<reference evidence="1" key="2">
    <citation type="submission" date="2006-01" db="EMBL/GenBank/DDBJ databases">
        <authorList>
            <person name="Genoscope"/>
        </authorList>
    </citation>
    <scope>NUCLEOTIDE SEQUENCE</scope>
</reference>
<dbReference type="Proteomes" id="UP000221734">
    <property type="component" value="Chromosome Kuenenia_stuttgartiensis_MBR1"/>
</dbReference>
<dbReference type="RefSeq" id="WP_099326821.1">
    <property type="nucleotide sequence ID" value="NZ_CP049055.1"/>
</dbReference>